<protein>
    <submittedName>
        <fullName evidence="1">Gp129</fullName>
    </submittedName>
</protein>
<proteinExistence type="predicted"/>
<dbReference type="OrthoDB" id="28288at10239"/>
<dbReference type="GeneID" id="11536785"/>
<organism evidence="1 2">
    <name type="scientific">Bacillus phage W.Ph</name>
    <dbReference type="NCBI Taxonomy" id="764595"/>
    <lineage>
        <taxon>Viruses</taxon>
        <taxon>Duplodnaviria</taxon>
        <taxon>Heunggongvirae</taxon>
        <taxon>Uroviricota</taxon>
        <taxon>Caudoviricetes</taxon>
        <taxon>Herelleviridae</taxon>
        <taxon>Bastillevirinae</taxon>
        <taxon>Wphvirus</taxon>
        <taxon>Wphvirus WPh</taxon>
    </lineage>
</organism>
<evidence type="ECO:0000313" key="1">
    <source>
        <dbReference type="EMBL" id="ADH03275.1"/>
    </source>
</evidence>
<dbReference type="RefSeq" id="YP_004957144.1">
    <property type="nucleotide sequence ID" value="NC_016563.1"/>
</dbReference>
<keyword evidence="2" id="KW-1185">Reference proteome</keyword>
<accession>G9B1N0</accession>
<dbReference type="EMBL" id="HM144387">
    <property type="protein sequence ID" value="ADH03275.1"/>
    <property type="molecule type" value="Genomic_DNA"/>
</dbReference>
<dbReference type="Proteomes" id="UP000005445">
    <property type="component" value="Segment"/>
</dbReference>
<sequence length="80" mass="9016">MLNLDISKMKKGVSEEDFTYYDSIDDIRIDFPVGEPFYIVGSLDSEMFISGTGYIIMNYDLDTLTVDSSLVEILDGSEEV</sequence>
<name>G9B1N0_9CAUD</name>
<dbReference type="KEGG" id="vg:11536785"/>
<evidence type="ECO:0000313" key="2">
    <source>
        <dbReference type="Proteomes" id="UP000005445"/>
    </source>
</evidence>
<reference evidence="1 2" key="1">
    <citation type="submission" date="2013-01" db="EMBL/GenBank/DDBJ databases">
        <title>Large myovirus of Bacillus.</title>
        <authorList>
            <person name="Klumpp J."/>
            <person name="Beyer W."/>
            <person name="Loessner M.J."/>
        </authorList>
    </citation>
    <scope>NUCLEOTIDE SEQUENCE [LARGE SCALE GENOMIC DNA]</scope>
</reference>